<comment type="caution">
    <text evidence="2">The sequence shown here is derived from an EMBL/GenBank/DDBJ whole genome shotgun (WGS) entry which is preliminary data.</text>
</comment>
<dbReference type="AlphaFoldDB" id="A0A0V1CW49"/>
<feature type="compositionally biased region" description="Polar residues" evidence="1">
    <location>
        <begin position="14"/>
        <end position="28"/>
    </location>
</feature>
<dbReference type="Proteomes" id="UP000054653">
    <property type="component" value="Unassembled WGS sequence"/>
</dbReference>
<evidence type="ECO:0000256" key="1">
    <source>
        <dbReference type="SAM" id="MobiDB-lite"/>
    </source>
</evidence>
<gene>
    <name evidence="2" type="ORF">T03_17668</name>
</gene>
<proteinExistence type="predicted"/>
<evidence type="ECO:0000313" key="3">
    <source>
        <dbReference type="Proteomes" id="UP000054653"/>
    </source>
</evidence>
<keyword evidence="3" id="KW-1185">Reference proteome</keyword>
<sequence length="52" mass="5759">MIEFHGPKKAHNVPLSTAKKSADQQPDQTSDKLVYLSPLLKHKRDTIESDGG</sequence>
<organism evidence="2 3">
    <name type="scientific">Trichinella britovi</name>
    <name type="common">Parasitic roundworm</name>
    <dbReference type="NCBI Taxonomy" id="45882"/>
    <lineage>
        <taxon>Eukaryota</taxon>
        <taxon>Metazoa</taxon>
        <taxon>Ecdysozoa</taxon>
        <taxon>Nematoda</taxon>
        <taxon>Enoplea</taxon>
        <taxon>Dorylaimia</taxon>
        <taxon>Trichinellida</taxon>
        <taxon>Trichinellidae</taxon>
        <taxon>Trichinella</taxon>
    </lineage>
</organism>
<accession>A0A0V1CW49</accession>
<feature type="region of interest" description="Disordered" evidence="1">
    <location>
        <begin position="1"/>
        <end position="52"/>
    </location>
</feature>
<evidence type="ECO:0000313" key="2">
    <source>
        <dbReference type="EMBL" id="KRY53400.1"/>
    </source>
</evidence>
<dbReference type="EMBL" id="JYDI01000086">
    <property type="protein sequence ID" value="KRY53400.1"/>
    <property type="molecule type" value="Genomic_DNA"/>
</dbReference>
<protein>
    <submittedName>
        <fullName evidence="2">Uncharacterized protein</fullName>
    </submittedName>
</protein>
<name>A0A0V1CW49_TRIBR</name>
<reference evidence="2 3" key="1">
    <citation type="submission" date="2015-01" db="EMBL/GenBank/DDBJ databases">
        <title>Evolution of Trichinella species and genotypes.</title>
        <authorList>
            <person name="Korhonen P.K."/>
            <person name="Edoardo P."/>
            <person name="Giuseppe L.R."/>
            <person name="Gasser R.B."/>
        </authorList>
    </citation>
    <scope>NUCLEOTIDE SEQUENCE [LARGE SCALE GENOMIC DNA]</scope>
    <source>
        <strain evidence="2">ISS120</strain>
    </source>
</reference>